<dbReference type="InterPro" id="IPR036977">
    <property type="entry name" value="DNA_primase_Znf_CHC2"/>
</dbReference>
<evidence type="ECO:0000313" key="12">
    <source>
        <dbReference type="EMBL" id="RIA46198.1"/>
    </source>
</evidence>
<evidence type="ECO:0000256" key="10">
    <source>
        <dbReference type="SAM" id="MobiDB-lite"/>
    </source>
</evidence>
<proteinExistence type="predicted"/>
<dbReference type="Pfam" id="PF01807">
    <property type="entry name" value="Zn_ribbon_DnaG"/>
    <property type="match status" value="1"/>
</dbReference>
<dbReference type="Pfam" id="PF13362">
    <property type="entry name" value="Toprim_3"/>
    <property type="match status" value="1"/>
</dbReference>
<keyword evidence="3" id="KW-0808">Transferase</keyword>
<dbReference type="InterPro" id="IPR055570">
    <property type="entry name" value="DUF7146"/>
</dbReference>
<keyword evidence="4" id="KW-0548">Nucleotidyltransferase</keyword>
<dbReference type="GO" id="GO:1990077">
    <property type="term" value="C:primosome complex"/>
    <property type="evidence" value="ECO:0007669"/>
    <property type="project" value="UniProtKB-KW"/>
</dbReference>
<evidence type="ECO:0000256" key="3">
    <source>
        <dbReference type="ARBA" id="ARBA00022679"/>
    </source>
</evidence>
<dbReference type="SUPFAM" id="SSF57783">
    <property type="entry name" value="Zinc beta-ribbon"/>
    <property type="match status" value="1"/>
</dbReference>
<keyword evidence="1" id="KW-0240">DNA-directed RNA polymerase</keyword>
<evidence type="ECO:0000256" key="7">
    <source>
        <dbReference type="ARBA" id="ARBA00022771"/>
    </source>
</evidence>
<protein>
    <submittedName>
        <fullName evidence="12">DNA primase</fullName>
    </submittedName>
</protein>
<feature type="region of interest" description="Disordered" evidence="10">
    <location>
        <begin position="84"/>
        <end position="104"/>
    </location>
</feature>
<keyword evidence="9" id="KW-0804">Transcription</keyword>
<keyword evidence="2" id="KW-0639">Primosome</keyword>
<dbReference type="GO" id="GO:0003677">
    <property type="term" value="F:DNA binding"/>
    <property type="evidence" value="ECO:0007669"/>
    <property type="project" value="InterPro"/>
</dbReference>
<dbReference type="InterPro" id="IPR050219">
    <property type="entry name" value="DnaG_primase"/>
</dbReference>
<dbReference type="GO" id="GO:0005737">
    <property type="term" value="C:cytoplasm"/>
    <property type="evidence" value="ECO:0007669"/>
    <property type="project" value="TreeGrafter"/>
</dbReference>
<dbReference type="GO" id="GO:0000428">
    <property type="term" value="C:DNA-directed RNA polymerase complex"/>
    <property type="evidence" value="ECO:0007669"/>
    <property type="project" value="UniProtKB-KW"/>
</dbReference>
<dbReference type="EMBL" id="QXDC01000002">
    <property type="protein sequence ID" value="RIA46198.1"/>
    <property type="molecule type" value="Genomic_DNA"/>
</dbReference>
<keyword evidence="7" id="KW-0863">Zinc-finger</keyword>
<evidence type="ECO:0000256" key="8">
    <source>
        <dbReference type="ARBA" id="ARBA00022833"/>
    </source>
</evidence>
<gene>
    <name evidence="12" type="ORF">DFR49_0731</name>
</gene>
<name>A0A397PB65_9SPHN</name>
<comment type="caution">
    <text evidence="12">The sequence shown here is derived from an EMBL/GenBank/DDBJ whole genome shotgun (WGS) entry which is preliminary data.</text>
</comment>
<dbReference type="Gene3D" id="3.90.580.10">
    <property type="entry name" value="Zinc finger, CHC2-type domain"/>
    <property type="match status" value="1"/>
</dbReference>
<evidence type="ECO:0000256" key="2">
    <source>
        <dbReference type="ARBA" id="ARBA00022515"/>
    </source>
</evidence>
<organism evidence="12 13">
    <name type="scientific">Hephaestia caeni</name>
    <dbReference type="NCBI Taxonomy" id="645617"/>
    <lineage>
        <taxon>Bacteria</taxon>
        <taxon>Pseudomonadati</taxon>
        <taxon>Pseudomonadota</taxon>
        <taxon>Alphaproteobacteria</taxon>
        <taxon>Sphingomonadales</taxon>
        <taxon>Sphingomonadaceae</taxon>
        <taxon>Hephaestia</taxon>
    </lineage>
</organism>
<dbReference type="PANTHER" id="PTHR30313:SF2">
    <property type="entry name" value="DNA PRIMASE"/>
    <property type="match status" value="1"/>
</dbReference>
<evidence type="ECO:0000256" key="6">
    <source>
        <dbReference type="ARBA" id="ARBA00022723"/>
    </source>
</evidence>
<dbReference type="GO" id="GO:0008270">
    <property type="term" value="F:zinc ion binding"/>
    <property type="evidence" value="ECO:0007669"/>
    <property type="project" value="UniProtKB-KW"/>
</dbReference>
<reference evidence="12 13" key="1">
    <citation type="submission" date="2018-08" db="EMBL/GenBank/DDBJ databases">
        <title>Genomic Encyclopedia of Type Strains, Phase IV (KMG-IV): sequencing the most valuable type-strain genomes for metagenomic binning, comparative biology and taxonomic classification.</title>
        <authorList>
            <person name="Goeker M."/>
        </authorList>
    </citation>
    <scope>NUCLEOTIDE SEQUENCE [LARGE SCALE GENOMIC DNA]</scope>
    <source>
        <strain evidence="12 13">DSM 25527</strain>
    </source>
</reference>
<dbReference type="RefSeq" id="WP_170150899.1">
    <property type="nucleotide sequence ID" value="NZ_QXDC01000002.1"/>
</dbReference>
<dbReference type="InterPro" id="IPR002694">
    <property type="entry name" value="Znf_CHC2"/>
</dbReference>
<dbReference type="GO" id="GO:0003899">
    <property type="term" value="F:DNA-directed RNA polymerase activity"/>
    <property type="evidence" value="ECO:0007669"/>
    <property type="project" value="InterPro"/>
</dbReference>
<dbReference type="AlphaFoldDB" id="A0A397PB65"/>
<keyword evidence="13" id="KW-1185">Reference proteome</keyword>
<evidence type="ECO:0000256" key="4">
    <source>
        <dbReference type="ARBA" id="ARBA00022695"/>
    </source>
</evidence>
<evidence type="ECO:0000256" key="1">
    <source>
        <dbReference type="ARBA" id="ARBA00022478"/>
    </source>
</evidence>
<keyword evidence="8" id="KW-0862">Zinc</keyword>
<accession>A0A397PB65</accession>
<dbReference type="SMART" id="SM00400">
    <property type="entry name" value="ZnF_CHCC"/>
    <property type="match status" value="1"/>
</dbReference>
<dbReference type="InterPro" id="IPR006171">
    <property type="entry name" value="TOPRIM_dom"/>
</dbReference>
<dbReference type="Proteomes" id="UP000266568">
    <property type="component" value="Unassembled WGS sequence"/>
</dbReference>
<evidence type="ECO:0000256" key="9">
    <source>
        <dbReference type="ARBA" id="ARBA00023163"/>
    </source>
</evidence>
<evidence type="ECO:0000313" key="13">
    <source>
        <dbReference type="Proteomes" id="UP000266568"/>
    </source>
</evidence>
<dbReference type="PANTHER" id="PTHR30313">
    <property type="entry name" value="DNA PRIMASE"/>
    <property type="match status" value="1"/>
</dbReference>
<dbReference type="GO" id="GO:0006269">
    <property type="term" value="P:DNA replication, synthesis of primer"/>
    <property type="evidence" value="ECO:0007669"/>
    <property type="project" value="UniProtKB-KW"/>
</dbReference>
<feature type="compositionally biased region" description="Basic and acidic residues" evidence="10">
    <location>
        <begin position="87"/>
        <end position="104"/>
    </location>
</feature>
<evidence type="ECO:0000259" key="11">
    <source>
        <dbReference type="SMART" id="SM00400"/>
    </source>
</evidence>
<dbReference type="Pfam" id="PF23639">
    <property type="entry name" value="DUF7146"/>
    <property type="match status" value="1"/>
</dbReference>
<sequence>MSVSDAKAAIRLSDIVRDHVVLRRAGRELRGLCPFHEEKTPSFHVNDEKGLYYCFGCNTSGDVIKFLRRVEGLTFPEAVARLGGELPPRERKPPGPRPPDPEKQASIDLARRIWHEARPIAGTLGERYLRGRGILGSIPLSLRFAWTPLWHNLKTGRTGPRMPGIICACQNPDDRVTGIQRIFLDRTGAKAAIPRPKRNIGQIRAGALRLGPAAQSIILCEGPEDGLTLAMRYPDVPVWVALGTGGLPYVVLPDIVREVILGGDNNAPGRIAVRRARETYSAQNRRTKPHFPPEVFEDFNDELRDVRMAA</sequence>
<feature type="domain" description="Zinc finger CHC2-type" evidence="11">
    <location>
        <begin position="29"/>
        <end position="83"/>
    </location>
</feature>
<dbReference type="InterPro" id="IPR034154">
    <property type="entry name" value="TOPRIM_DnaG/twinkle"/>
</dbReference>
<evidence type="ECO:0000256" key="5">
    <source>
        <dbReference type="ARBA" id="ARBA00022705"/>
    </source>
</evidence>
<keyword evidence="6" id="KW-0479">Metal-binding</keyword>
<dbReference type="CDD" id="cd01029">
    <property type="entry name" value="TOPRIM_primases"/>
    <property type="match status" value="1"/>
</dbReference>
<keyword evidence="5" id="KW-0235">DNA replication</keyword>